<protein>
    <submittedName>
        <fullName evidence="1">Uncharacterized protein</fullName>
    </submittedName>
</protein>
<keyword evidence="2" id="KW-1185">Reference proteome</keyword>
<dbReference type="InParanoid" id="K3ZPM2"/>
<evidence type="ECO:0000313" key="2">
    <source>
        <dbReference type="Proteomes" id="UP000004995"/>
    </source>
</evidence>
<dbReference type="AlphaFoldDB" id="K3ZPM2"/>
<dbReference type="HOGENOM" id="CLU_2836065_0_0_1"/>
<dbReference type="EnsemblPlants" id="KQK94344">
    <property type="protein sequence ID" value="KQK94344"/>
    <property type="gene ID" value="SETIT_028552mg"/>
</dbReference>
<organism evidence="1 2">
    <name type="scientific">Setaria italica</name>
    <name type="common">Foxtail millet</name>
    <name type="synonym">Panicum italicum</name>
    <dbReference type="NCBI Taxonomy" id="4555"/>
    <lineage>
        <taxon>Eukaryota</taxon>
        <taxon>Viridiplantae</taxon>
        <taxon>Streptophyta</taxon>
        <taxon>Embryophyta</taxon>
        <taxon>Tracheophyta</taxon>
        <taxon>Spermatophyta</taxon>
        <taxon>Magnoliopsida</taxon>
        <taxon>Liliopsida</taxon>
        <taxon>Poales</taxon>
        <taxon>Poaceae</taxon>
        <taxon>PACMAD clade</taxon>
        <taxon>Panicoideae</taxon>
        <taxon>Panicodae</taxon>
        <taxon>Paniceae</taxon>
        <taxon>Cenchrinae</taxon>
        <taxon>Setaria</taxon>
    </lineage>
</organism>
<evidence type="ECO:0000313" key="1">
    <source>
        <dbReference type="EnsemblPlants" id="KQK94344"/>
    </source>
</evidence>
<reference evidence="1" key="2">
    <citation type="submission" date="2018-08" db="UniProtKB">
        <authorList>
            <consortium name="EnsemblPlants"/>
        </authorList>
    </citation>
    <scope>IDENTIFICATION</scope>
    <source>
        <strain evidence="1">Yugu1</strain>
    </source>
</reference>
<dbReference type="Proteomes" id="UP000004995">
    <property type="component" value="Unassembled WGS sequence"/>
</dbReference>
<accession>K3ZPM2</accession>
<name>K3ZPM2_SETIT</name>
<sequence length="66" mass="7304">MRPGEARSGSRGGCPARACGARRWRAARAPAWRGIPSNRLCASWKPLRTRARRPRIWLACGCTLGE</sequence>
<proteinExistence type="predicted"/>
<dbReference type="EMBL" id="AGNK02004835">
    <property type="status" value="NOT_ANNOTATED_CDS"/>
    <property type="molecule type" value="Genomic_DNA"/>
</dbReference>
<reference evidence="2" key="1">
    <citation type="journal article" date="2012" name="Nat. Biotechnol.">
        <title>Reference genome sequence of the model plant Setaria.</title>
        <authorList>
            <person name="Bennetzen J.L."/>
            <person name="Schmutz J."/>
            <person name="Wang H."/>
            <person name="Percifield R."/>
            <person name="Hawkins J."/>
            <person name="Pontaroli A.C."/>
            <person name="Estep M."/>
            <person name="Feng L."/>
            <person name="Vaughn J.N."/>
            <person name="Grimwood J."/>
            <person name="Jenkins J."/>
            <person name="Barry K."/>
            <person name="Lindquist E."/>
            <person name="Hellsten U."/>
            <person name="Deshpande S."/>
            <person name="Wang X."/>
            <person name="Wu X."/>
            <person name="Mitros T."/>
            <person name="Triplett J."/>
            <person name="Yang X."/>
            <person name="Ye C.Y."/>
            <person name="Mauro-Herrera M."/>
            <person name="Wang L."/>
            <person name="Li P."/>
            <person name="Sharma M."/>
            <person name="Sharma R."/>
            <person name="Ronald P.C."/>
            <person name="Panaud O."/>
            <person name="Kellogg E.A."/>
            <person name="Brutnell T.P."/>
            <person name="Doust A.N."/>
            <person name="Tuskan G.A."/>
            <person name="Rokhsar D."/>
            <person name="Devos K.M."/>
        </authorList>
    </citation>
    <scope>NUCLEOTIDE SEQUENCE [LARGE SCALE GENOMIC DNA]</scope>
    <source>
        <strain evidence="2">cv. Yugu1</strain>
    </source>
</reference>
<dbReference type="Gramene" id="KQK94344">
    <property type="protein sequence ID" value="KQK94344"/>
    <property type="gene ID" value="SETIT_028552mg"/>
</dbReference>